<evidence type="ECO:0000256" key="10">
    <source>
        <dbReference type="PIRNR" id="PIRNR000774"/>
    </source>
</evidence>
<dbReference type="GO" id="GO:0001216">
    <property type="term" value="F:DNA-binding transcription activator activity"/>
    <property type="evidence" value="ECO:0007669"/>
    <property type="project" value="InterPro"/>
</dbReference>
<organism evidence="13 14">
    <name type="scientific">SAR92 bacterium BACL26 MAG-121220-bin70</name>
    <dbReference type="NCBI Taxonomy" id="1655626"/>
    <lineage>
        <taxon>Bacteria</taxon>
        <taxon>Pseudomonadati</taxon>
        <taxon>Pseudomonadota</taxon>
        <taxon>Gammaproteobacteria</taxon>
        <taxon>Cellvibrionales</taxon>
        <taxon>Porticoccaceae</taxon>
        <taxon>SAR92 clade</taxon>
    </lineage>
</organism>
<evidence type="ECO:0000256" key="1">
    <source>
        <dbReference type="ARBA" id="ARBA00008798"/>
    </source>
</evidence>
<dbReference type="GO" id="GO:0016987">
    <property type="term" value="F:sigma factor activity"/>
    <property type="evidence" value="ECO:0007669"/>
    <property type="project" value="UniProtKB-KW"/>
</dbReference>
<dbReference type="InterPro" id="IPR007634">
    <property type="entry name" value="RNA_pol_sigma_54_DNA-bd"/>
</dbReference>
<sequence>MRPSLQLKISQQLTMTPQLQQAIKLLQLSTMELHQEMIEQVYSNPLLEIDDDNASEINSDQRPSSSAPNDTIAVDLNADHGNLHETAVDATDKAVTETELDDIWQNEKTQNLPVDANWDEVYSPTMQVSSGAAENNWEQVYQVTESLQDHLTWQLNLTPFSDRDREIAEAYIDAISPSGFINENLADIVFYATSENTENPVEEDEMIAVLRRLQQFDPPGIFARDISECLNIQLHQLSLDTPFISQSIRIASEFLNDIASIDLASLCKKTRYSEEDLQGALRLIRSLNPRPGEALTVNEAEYIVPDAYVEKISGRWQVRLNDGSAPRLKINSLYSNLIKRSDDSKQNQFLKDNLAEAKWFLRSLESRNDTLMRVCMSIVELQQGFLEHGPIAMKPMVLSDIALKLDLHESTISRVTTNKYLATPRGVFELKYFFSSHLSTAAGGECSSTAVCAILKTLISAEKTSKPLSDNKLMLLLEDQGIQVARRTVAKYREGMGIPPSSRRKRFENIN</sequence>
<dbReference type="GO" id="GO:0003677">
    <property type="term" value="F:DNA binding"/>
    <property type="evidence" value="ECO:0007669"/>
    <property type="project" value="UniProtKB-KW"/>
</dbReference>
<evidence type="ECO:0000259" key="11">
    <source>
        <dbReference type="Pfam" id="PF04552"/>
    </source>
</evidence>
<proteinExistence type="inferred from homology"/>
<dbReference type="Gene3D" id="1.10.10.60">
    <property type="entry name" value="Homeodomain-like"/>
    <property type="match status" value="1"/>
</dbReference>
<keyword evidence="5 10" id="KW-0548">Nucleotidyltransferase</keyword>
<evidence type="ECO:0000256" key="4">
    <source>
        <dbReference type="ARBA" id="ARBA00022679"/>
    </source>
</evidence>
<dbReference type="Pfam" id="PF04552">
    <property type="entry name" value="Sigma54_DBD"/>
    <property type="match status" value="1"/>
</dbReference>
<dbReference type="NCBIfam" id="NF004595">
    <property type="entry name" value="PRK05932.1-2"/>
    <property type="match status" value="1"/>
</dbReference>
<dbReference type="PIRSF" id="PIRSF000774">
    <property type="entry name" value="RpoN"/>
    <property type="match status" value="1"/>
</dbReference>
<evidence type="ECO:0000256" key="8">
    <source>
        <dbReference type="ARBA" id="ARBA00023125"/>
    </source>
</evidence>
<keyword evidence="7 10" id="KW-0731">Sigma factor</keyword>
<dbReference type="PROSITE" id="PS50044">
    <property type="entry name" value="SIGMA54_3"/>
    <property type="match status" value="1"/>
</dbReference>
<comment type="caution">
    <text evidence="13">The sequence shown here is derived from an EMBL/GenBank/DDBJ whole genome shotgun (WGS) entry which is preliminary data.</text>
</comment>
<dbReference type="NCBIfam" id="TIGR02395">
    <property type="entry name" value="rpoN_sigma"/>
    <property type="match status" value="1"/>
</dbReference>
<evidence type="ECO:0000313" key="14">
    <source>
        <dbReference type="Proteomes" id="UP000051213"/>
    </source>
</evidence>
<keyword evidence="4 10" id="KW-0808">Transferase</keyword>
<dbReference type="EMBL" id="LICA01000022">
    <property type="protein sequence ID" value="KRO97016.1"/>
    <property type="molecule type" value="Genomic_DNA"/>
</dbReference>
<accession>A0A0R2UD98</accession>
<evidence type="ECO:0000256" key="7">
    <source>
        <dbReference type="ARBA" id="ARBA00023082"/>
    </source>
</evidence>
<dbReference type="PROSITE" id="PS00717">
    <property type="entry name" value="SIGMA54_1"/>
    <property type="match status" value="1"/>
</dbReference>
<dbReference type="GO" id="GO:0016779">
    <property type="term" value="F:nucleotidyltransferase activity"/>
    <property type="evidence" value="ECO:0007669"/>
    <property type="project" value="UniProtKB-KW"/>
</dbReference>
<evidence type="ECO:0000256" key="3">
    <source>
        <dbReference type="ARBA" id="ARBA00022478"/>
    </source>
</evidence>
<dbReference type="NCBIfam" id="NF009118">
    <property type="entry name" value="PRK12469.1"/>
    <property type="match status" value="1"/>
</dbReference>
<dbReference type="AlphaFoldDB" id="A0A0R2UD98"/>
<evidence type="ECO:0000256" key="9">
    <source>
        <dbReference type="ARBA" id="ARBA00023163"/>
    </source>
</evidence>
<protein>
    <recommendedName>
        <fullName evidence="2 10">RNA polymerase sigma-54 factor</fullName>
    </recommendedName>
</protein>
<reference evidence="13 14" key="1">
    <citation type="submission" date="2015-10" db="EMBL/GenBank/DDBJ databases">
        <title>Metagenome-Assembled Genomes uncover a global brackish microbiome.</title>
        <authorList>
            <person name="Hugerth L.W."/>
            <person name="Larsson J."/>
            <person name="Alneberg J."/>
            <person name="Lindh M.V."/>
            <person name="Legrand C."/>
            <person name="Pinhassi J."/>
            <person name="Andersson A.F."/>
        </authorList>
    </citation>
    <scope>NUCLEOTIDE SEQUENCE [LARGE SCALE GENOMIC DNA]</scope>
    <source>
        <strain evidence="13">BACL26 MAG-121220-bin70</strain>
    </source>
</reference>
<dbReference type="PANTHER" id="PTHR32248:SF4">
    <property type="entry name" value="RNA POLYMERASE SIGMA-54 FACTOR"/>
    <property type="match status" value="1"/>
</dbReference>
<dbReference type="InterPro" id="IPR000394">
    <property type="entry name" value="RNA_pol_sigma_54"/>
</dbReference>
<dbReference type="InterPro" id="IPR007046">
    <property type="entry name" value="RNA_pol_sigma_54_core-bd"/>
</dbReference>
<evidence type="ECO:0000313" key="13">
    <source>
        <dbReference type="EMBL" id="KRO97016.1"/>
    </source>
</evidence>
<feature type="domain" description="RNA polymerase sigma factor 54 core-binding" evidence="12">
    <location>
        <begin position="137"/>
        <end position="334"/>
    </location>
</feature>
<dbReference type="Gene3D" id="1.10.10.1330">
    <property type="entry name" value="RNA polymerase sigma-54 factor, core-binding domain"/>
    <property type="match status" value="1"/>
</dbReference>
<keyword evidence="3 10" id="KW-0240">DNA-directed RNA polymerase</keyword>
<gene>
    <name evidence="13" type="ORF">ABS24_08825</name>
</gene>
<dbReference type="GO" id="GO:0000428">
    <property type="term" value="C:DNA-directed RNA polymerase complex"/>
    <property type="evidence" value="ECO:0007669"/>
    <property type="project" value="UniProtKB-KW"/>
</dbReference>
<feature type="domain" description="RNA polymerase sigma factor 54 DNA-binding" evidence="11">
    <location>
        <begin position="348"/>
        <end position="506"/>
    </location>
</feature>
<dbReference type="PROSITE" id="PS00718">
    <property type="entry name" value="SIGMA54_2"/>
    <property type="match status" value="1"/>
</dbReference>
<dbReference type="PANTHER" id="PTHR32248">
    <property type="entry name" value="RNA POLYMERASE SIGMA-54 FACTOR"/>
    <property type="match status" value="1"/>
</dbReference>
<dbReference type="PRINTS" id="PR00045">
    <property type="entry name" value="SIGMA54FCT"/>
</dbReference>
<comment type="similarity">
    <text evidence="1 10">Belongs to the sigma-54 factor family.</text>
</comment>
<dbReference type="Proteomes" id="UP000051213">
    <property type="component" value="Unassembled WGS sequence"/>
</dbReference>
<keyword evidence="9 10" id="KW-0804">Transcription</keyword>
<dbReference type="InterPro" id="IPR038709">
    <property type="entry name" value="RpoN_core-bd_sf"/>
</dbReference>
<evidence type="ECO:0000259" key="12">
    <source>
        <dbReference type="Pfam" id="PF04963"/>
    </source>
</evidence>
<dbReference type="Pfam" id="PF00309">
    <property type="entry name" value="Sigma54_AID"/>
    <property type="match status" value="1"/>
</dbReference>
<evidence type="ECO:0000256" key="6">
    <source>
        <dbReference type="ARBA" id="ARBA00023015"/>
    </source>
</evidence>
<evidence type="ECO:0000256" key="2">
    <source>
        <dbReference type="ARBA" id="ARBA00019942"/>
    </source>
</evidence>
<dbReference type="Pfam" id="PF04963">
    <property type="entry name" value="Sigma54_CBD"/>
    <property type="match status" value="1"/>
</dbReference>
<keyword evidence="6 10" id="KW-0805">Transcription regulation</keyword>
<dbReference type="GO" id="GO:0006352">
    <property type="term" value="P:DNA-templated transcription initiation"/>
    <property type="evidence" value="ECO:0007669"/>
    <property type="project" value="InterPro"/>
</dbReference>
<keyword evidence="8 10" id="KW-0238">DNA-binding</keyword>
<comment type="function">
    <text evidence="10">Sigma factors are initiation factors that promote the attachment of RNA polymerase to specific initiation sites and are then released.</text>
</comment>
<name>A0A0R2UD98_9GAMM</name>
<evidence type="ECO:0000256" key="5">
    <source>
        <dbReference type="ARBA" id="ARBA00022695"/>
    </source>
</evidence>